<accession>A0A8S5PUJ4</accession>
<protein>
    <submittedName>
        <fullName evidence="1">Uncharacterized protein</fullName>
    </submittedName>
</protein>
<dbReference type="EMBL" id="BK015503">
    <property type="protein sequence ID" value="DAE10141.1"/>
    <property type="molecule type" value="Genomic_DNA"/>
</dbReference>
<sequence>MMNALEKYLDTTEGMTLLATQQDDQTVNCAGADWFKYNGVVAKNVYISGNTWIGFGTSSEQMKICRRDAKCHNLYRQEMDIKNLKCIKYRWDGYSIYNSTASEYKLTWELFIFSNNDMFLNCIRVPTNGTNLFDTLGGSGTFNPRDNVFISLYCDDKENGKVFNIVEEPYIYTDLEIRYLFKDDNGLYSVSEDNSSLVKLEETELSSLLFLEKGIEDIPNGNLMKELANPKILEWHSMDRLNFNLSANVKALPNIQTILQNYDSFYSDESIKGIQNIEVIGNINEYANVRFAITFDNITYYSFSNGVWNVIDINDQNTFLNNGMTKEVLESLTQEQIESIFMLQEEFKFRIAIIIDYININAICYIEQVKVNFIN</sequence>
<name>A0A8S5PUJ4_9CAUD</name>
<reference evidence="1" key="1">
    <citation type="journal article" date="2021" name="Proc. Natl. Acad. Sci. U.S.A.">
        <title>A Catalog of Tens of Thousands of Viruses from Human Metagenomes Reveals Hidden Associations with Chronic Diseases.</title>
        <authorList>
            <person name="Tisza M.J."/>
            <person name="Buck C.B."/>
        </authorList>
    </citation>
    <scope>NUCLEOTIDE SEQUENCE</scope>
    <source>
        <strain evidence="1">CtGuJ10</strain>
    </source>
</reference>
<evidence type="ECO:0000313" key="1">
    <source>
        <dbReference type="EMBL" id="DAE10141.1"/>
    </source>
</evidence>
<proteinExistence type="predicted"/>
<organism evidence="1">
    <name type="scientific">Siphoviridae sp. ctGuJ10</name>
    <dbReference type="NCBI Taxonomy" id="2825418"/>
    <lineage>
        <taxon>Viruses</taxon>
        <taxon>Duplodnaviria</taxon>
        <taxon>Heunggongvirae</taxon>
        <taxon>Uroviricota</taxon>
        <taxon>Caudoviricetes</taxon>
    </lineage>
</organism>